<dbReference type="AlphaFoldDB" id="A0A328BH16"/>
<comment type="caution">
    <text evidence="3">The sequence shown here is derived from an EMBL/GenBank/DDBJ whole genome shotgun (WGS) entry which is preliminary data.</text>
</comment>
<dbReference type="OrthoDB" id="8178235at2"/>
<keyword evidence="2" id="KW-0732">Signal</keyword>
<organism evidence="3 4">
    <name type="scientific">Phenylobacterium kunshanense</name>
    <dbReference type="NCBI Taxonomy" id="1445034"/>
    <lineage>
        <taxon>Bacteria</taxon>
        <taxon>Pseudomonadati</taxon>
        <taxon>Pseudomonadota</taxon>
        <taxon>Alphaproteobacteria</taxon>
        <taxon>Caulobacterales</taxon>
        <taxon>Caulobacteraceae</taxon>
        <taxon>Phenylobacterium</taxon>
    </lineage>
</organism>
<keyword evidence="4" id="KW-1185">Reference proteome</keyword>
<dbReference type="RefSeq" id="WP_111275546.1">
    <property type="nucleotide sequence ID" value="NZ_QFYS01000003.1"/>
</dbReference>
<dbReference type="Proteomes" id="UP000249524">
    <property type="component" value="Unassembled WGS sequence"/>
</dbReference>
<feature type="region of interest" description="Disordered" evidence="1">
    <location>
        <begin position="364"/>
        <end position="388"/>
    </location>
</feature>
<proteinExistence type="predicted"/>
<feature type="region of interest" description="Disordered" evidence="1">
    <location>
        <begin position="405"/>
        <end position="425"/>
    </location>
</feature>
<evidence type="ECO:0000313" key="4">
    <source>
        <dbReference type="Proteomes" id="UP000249524"/>
    </source>
</evidence>
<evidence type="ECO:0000256" key="1">
    <source>
        <dbReference type="SAM" id="MobiDB-lite"/>
    </source>
</evidence>
<gene>
    <name evidence="3" type="ORF">DJ019_08220</name>
</gene>
<evidence type="ECO:0000313" key="3">
    <source>
        <dbReference type="EMBL" id="RAK66237.1"/>
    </source>
</evidence>
<feature type="signal peptide" evidence="2">
    <location>
        <begin position="1"/>
        <end position="23"/>
    </location>
</feature>
<dbReference type="EMBL" id="QFYS01000003">
    <property type="protein sequence ID" value="RAK66237.1"/>
    <property type="molecule type" value="Genomic_DNA"/>
</dbReference>
<evidence type="ECO:0000256" key="2">
    <source>
        <dbReference type="SAM" id="SignalP"/>
    </source>
</evidence>
<feature type="chain" id="PRO_5016296651" evidence="2">
    <location>
        <begin position="24"/>
        <end position="425"/>
    </location>
</feature>
<sequence>MSALRRLLLLAAASLAAPAPAMAAWTRAFAIEWYEPAMYYGAQSGVTEPGTDCPAGTNPEPDWIKVLTEAGYTREQALWLRNPANPTRSPVHGQNQMAFRGAGRANVYIDPTSTPDGGLVGVTGTIGEGLDLDGDPNTGFVGPAGERGVDNAFYRTLGCWKTFRGPPRLSSGALQNNDAMRDGAWTVVVVVSGRGDDPMNDDDVTVGFYPSGDKLVKDAMGGVAADYTFRIRPDRKLEALFKARSVNGRIQSSRAEEEVWLRDPGAARDLQLLKARIDLSLKPDGSLSGYVGGYRPWKPVYDGYVRARGPVIEALTWVRLPDVFYALRRNADYSPTGPTGEKTHISFALRVDAVPAFVVPPDAKGTARPISYKKQAPPSGQPDSTADRLPFNVVDGIVIPRGAKAVSQPDSALLPPSTTGAGGAQ</sequence>
<accession>A0A328BH16</accession>
<protein>
    <submittedName>
        <fullName evidence="3">Uncharacterized protein</fullName>
    </submittedName>
</protein>
<name>A0A328BH16_9CAUL</name>
<reference evidence="3 4" key="1">
    <citation type="submission" date="2018-05" db="EMBL/GenBank/DDBJ databases">
        <authorList>
            <person name="Lanie J.A."/>
            <person name="Ng W.-L."/>
            <person name="Kazmierczak K.M."/>
            <person name="Andrzejewski T.M."/>
            <person name="Davidsen T.M."/>
            <person name="Wayne K.J."/>
            <person name="Tettelin H."/>
            <person name="Glass J.I."/>
            <person name="Rusch D."/>
            <person name="Podicherti R."/>
            <person name="Tsui H.-C.T."/>
            <person name="Winkler M.E."/>
        </authorList>
    </citation>
    <scope>NUCLEOTIDE SEQUENCE [LARGE SCALE GENOMIC DNA]</scope>
    <source>
        <strain evidence="3 4">BUT-10</strain>
    </source>
</reference>